<proteinExistence type="predicted"/>
<dbReference type="EMBL" id="AMWG01000119">
    <property type="protein sequence ID" value="ELP31642.1"/>
    <property type="molecule type" value="Genomic_DNA"/>
</dbReference>
<evidence type="ECO:0000313" key="1">
    <source>
        <dbReference type="EMBL" id="ELP31642.1"/>
    </source>
</evidence>
<sequence length="91" mass="10167">MTALWATDAVSSAQTGNELVSDPNTTQDSVKVDATLAEVRRRRVMDEVGIEDGSKWRSNFRSFPVVLVRPKRRGQLVHETCRLPKKVKVSG</sequence>
<reference evidence="1 2" key="1">
    <citation type="journal article" date="2013" name="Mar. Genomics">
        <title>Expression of sulfatases in Rhodopirellula baltica and the diversity of sulfatases in the genus Rhodopirellula.</title>
        <authorList>
            <person name="Wegner C.E."/>
            <person name="Richter-Heitmann T."/>
            <person name="Klindworth A."/>
            <person name="Klockow C."/>
            <person name="Richter M."/>
            <person name="Achstetter T."/>
            <person name="Glockner F.O."/>
            <person name="Harder J."/>
        </authorList>
    </citation>
    <scope>NUCLEOTIDE SEQUENCE [LARGE SCALE GENOMIC DNA]</scope>
    <source>
        <strain evidence="1 2">SWK14</strain>
    </source>
</reference>
<name>L7CDC7_RHOBT</name>
<dbReference type="AlphaFoldDB" id="L7CDC7"/>
<gene>
    <name evidence="1" type="ORF">RBSWK_04435</name>
</gene>
<comment type="caution">
    <text evidence="1">The sequence shown here is derived from an EMBL/GenBank/DDBJ whole genome shotgun (WGS) entry which is preliminary data.</text>
</comment>
<dbReference type="PATRIC" id="fig|993516.3.peg.4743"/>
<organism evidence="1 2">
    <name type="scientific">Rhodopirellula baltica SWK14</name>
    <dbReference type="NCBI Taxonomy" id="993516"/>
    <lineage>
        <taxon>Bacteria</taxon>
        <taxon>Pseudomonadati</taxon>
        <taxon>Planctomycetota</taxon>
        <taxon>Planctomycetia</taxon>
        <taxon>Pirellulales</taxon>
        <taxon>Pirellulaceae</taxon>
        <taxon>Rhodopirellula</taxon>
    </lineage>
</organism>
<evidence type="ECO:0000313" key="2">
    <source>
        <dbReference type="Proteomes" id="UP000010959"/>
    </source>
</evidence>
<protein>
    <submittedName>
        <fullName evidence="1">Uncharacterized protein</fullName>
    </submittedName>
</protein>
<dbReference type="Proteomes" id="UP000010959">
    <property type="component" value="Unassembled WGS sequence"/>
</dbReference>
<accession>L7CDC7</accession>